<dbReference type="SUPFAM" id="SSF158446">
    <property type="entry name" value="IVS-encoded protein-like"/>
    <property type="match status" value="1"/>
</dbReference>
<name>A0A1Q5STS4_9BACL</name>
<dbReference type="CDD" id="cd16376">
    <property type="entry name" value="Avd_like"/>
    <property type="match status" value="1"/>
</dbReference>
<protein>
    <recommendedName>
        <fullName evidence="1">bAvd-like domain-containing protein</fullName>
    </recommendedName>
</protein>
<dbReference type="RefSeq" id="WP_074044191.1">
    <property type="nucleotide sequence ID" value="NZ_MQMG01000038.1"/>
</dbReference>
<dbReference type="InterPro" id="IPR055360">
    <property type="entry name" value="bAvd"/>
</dbReference>
<organism evidence="2 3">
    <name type="scientific">Geobacillus proteiniphilus</name>
    <dbReference type="NCBI Taxonomy" id="860353"/>
    <lineage>
        <taxon>Bacteria</taxon>
        <taxon>Bacillati</taxon>
        <taxon>Bacillota</taxon>
        <taxon>Bacilli</taxon>
        <taxon>Bacillales</taxon>
        <taxon>Anoxybacillaceae</taxon>
        <taxon>Geobacillus</taxon>
    </lineage>
</organism>
<feature type="domain" description="bAvd-like" evidence="1">
    <location>
        <begin position="8"/>
        <end position="112"/>
    </location>
</feature>
<gene>
    <name evidence="2" type="ORF">BRO54_2688</name>
</gene>
<sequence>MSQSATDLILYKKTEVLLHEVYPVLKNFPKAEKFALCQEIKQAFYSLLKYIMLANNVKSKRRLYQEEADAYIKLLLVLFSVAKKQKYLSQKKHLYFQTKILELGKLLGGWMRA</sequence>
<evidence type="ECO:0000259" key="1">
    <source>
        <dbReference type="Pfam" id="PF22296"/>
    </source>
</evidence>
<reference evidence="2 3" key="1">
    <citation type="submission" date="2016-11" db="EMBL/GenBank/DDBJ databases">
        <authorList>
            <person name="Kadnikov V."/>
            <person name="Nazina T."/>
        </authorList>
    </citation>
    <scope>NUCLEOTIDE SEQUENCE [LARGE SCALE GENOMIC DNA]</scope>
    <source>
        <strain evidence="2 3">1017</strain>
    </source>
</reference>
<reference evidence="3" key="2">
    <citation type="submission" date="2017-01" db="EMBL/GenBank/DDBJ databases">
        <title>Genome sequencing and annotation of Geobacillus sp. 1017, a Hydrocarbon-Oxidizing Thermophilic Bacterium Isolated from a Heavy Oil Reservoir (China).</title>
        <authorList>
            <person name="Kadnikov V.V."/>
            <person name="Mardanov A.V."/>
            <person name="Poltaraus A.B."/>
            <person name="Sokolova D.S."/>
            <person name="Semenova E.M."/>
            <person name="Ravin N.V."/>
            <person name="Tourova T.P."/>
            <person name="Nazina T.N."/>
        </authorList>
    </citation>
    <scope>NUCLEOTIDE SEQUENCE [LARGE SCALE GENOMIC DNA]</scope>
    <source>
        <strain evidence="3">1017</strain>
    </source>
</reference>
<dbReference type="AlphaFoldDB" id="A0A1Q5STS4"/>
<evidence type="ECO:0000313" key="3">
    <source>
        <dbReference type="Proteomes" id="UP000186030"/>
    </source>
</evidence>
<accession>A0A1Q5STS4</accession>
<dbReference type="Proteomes" id="UP000186030">
    <property type="component" value="Unassembled WGS sequence"/>
</dbReference>
<proteinExistence type="predicted"/>
<evidence type="ECO:0000313" key="2">
    <source>
        <dbReference type="EMBL" id="OKO91411.1"/>
    </source>
</evidence>
<comment type="caution">
    <text evidence="2">The sequence shown here is derived from an EMBL/GenBank/DDBJ whole genome shotgun (WGS) entry which is preliminary data.</text>
</comment>
<dbReference type="Gene3D" id="1.20.1440.60">
    <property type="entry name" value="23S rRNA-intervening sequence"/>
    <property type="match status" value="1"/>
</dbReference>
<dbReference type="NCBIfam" id="NF033474">
    <property type="entry name" value="DivGenRetAVD"/>
    <property type="match status" value="1"/>
</dbReference>
<dbReference type="EMBL" id="MQMG01000038">
    <property type="protein sequence ID" value="OKO91411.1"/>
    <property type="molecule type" value="Genomic_DNA"/>
</dbReference>
<dbReference type="Pfam" id="PF22296">
    <property type="entry name" value="bAvd"/>
    <property type="match status" value="1"/>
</dbReference>
<dbReference type="InterPro" id="IPR036583">
    <property type="entry name" value="23S_rRNA_IVS_sf"/>
</dbReference>